<evidence type="ECO:0008006" key="3">
    <source>
        <dbReference type="Google" id="ProtNLM"/>
    </source>
</evidence>
<name>A0A3S0QTX2_9BACT</name>
<dbReference type="GO" id="GO:0016788">
    <property type="term" value="F:hydrolase activity, acting on ester bonds"/>
    <property type="evidence" value="ECO:0007669"/>
    <property type="project" value="UniProtKB-ARBA"/>
</dbReference>
<dbReference type="SUPFAM" id="SSF52266">
    <property type="entry name" value="SGNH hydrolase"/>
    <property type="match status" value="1"/>
</dbReference>
<reference evidence="1 2" key="1">
    <citation type="submission" date="2018-12" db="EMBL/GenBank/DDBJ databases">
        <title>Genome sequencing of Prevotella sp. KCOM 3155 (= JS262).</title>
        <authorList>
            <person name="Kook J.-K."/>
            <person name="Park S.-N."/>
            <person name="Lim Y.K."/>
        </authorList>
    </citation>
    <scope>NUCLEOTIDE SEQUENCE [LARGE SCALE GENOMIC DNA]</scope>
    <source>
        <strain evidence="1 2">KCOM 3155</strain>
    </source>
</reference>
<dbReference type="EMBL" id="RYYU01000001">
    <property type="protein sequence ID" value="RUL59429.1"/>
    <property type="molecule type" value="Genomic_DNA"/>
</dbReference>
<dbReference type="Gene3D" id="2.60.120.1360">
    <property type="match status" value="1"/>
</dbReference>
<dbReference type="RefSeq" id="WP_126678587.1">
    <property type="nucleotide sequence ID" value="NZ_RYYU01000001.1"/>
</dbReference>
<protein>
    <recommendedName>
        <fullName evidence="3">SGNH hydrolase-type esterase domain-containing protein</fullName>
    </recommendedName>
</protein>
<keyword evidence="2" id="KW-1185">Reference proteome</keyword>
<dbReference type="Gene3D" id="3.40.50.1110">
    <property type="entry name" value="SGNH hydrolase"/>
    <property type="match status" value="1"/>
</dbReference>
<dbReference type="AlphaFoldDB" id="A0A3S0QTX2"/>
<proteinExistence type="predicted"/>
<dbReference type="Proteomes" id="UP000278983">
    <property type="component" value="Unassembled WGS sequence"/>
</dbReference>
<evidence type="ECO:0000313" key="2">
    <source>
        <dbReference type="Proteomes" id="UP000278983"/>
    </source>
</evidence>
<dbReference type="OrthoDB" id="9810515at2"/>
<comment type="caution">
    <text evidence="1">The sequence shown here is derived from an EMBL/GenBank/DDBJ whole genome shotgun (WGS) entry which is preliminary data.</text>
</comment>
<evidence type="ECO:0000313" key="1">
    <source>
        <dbReference type="EMBL" id="RUL59429.1"/>
    </source>
</evidence>
<dbReference type="InterPro" id="IPR036514">
    <property type="entry name" value="SGNH_hydro_sf"/>
</dbReference>
<organism evidence="1 2">
    <name type="scientific">Prevotella koreensis</name>
    <dbReference type="NCBI Taxonomy" id="2490854"/>
    <lineage>
        <taxon>Bacteria</taxon>
        <taxon>Pseudomonadati</taxon>
        <taxon>Bacteroidota</taxon>
        <taxon>Bacteroidia</taxon>
        <taxon>Bacteroidales</taxon>
        <taxon>Prevotellaceae</taxon>
        <taxon>Prevotella</taxon>
    </lineage>
</organism>
<accession>A0A3S0QTX2</accession>
<sequence length="458" mass="49604">MNNQPARTFVLIAIIVTILVYMHFMPQVSLAGTSLRDVDILSDVLPEIDGDDNSEVIAKPVIPAAPTVTAKAGKPGEQAPAKKKKPCPPGTTCIIDYSGGSAHGMESFYKALENVQKMNRPVRVAYWGDSFIESDIMTTDLRALLQDKYGGNGVGWVDCGKTTNSARPTVRVATNGFTSHSVMERKTFNTSQQGISQRYFTVAGSAQATFSGTTWNNHCGSWGTSTLYFKTSTPISITATMNDGEQKSFSIEAASNVQSVSVTGQMTKVKWAVNGANSSTQFYGTALDPKNGVVVDNFAMRGSAGMSLASIPEQTMKEMAAKRPYDMLVLQFGLNATSQRSTQKQLQHYVTQMSKVVEMLKRCYPNATILIVSMSDRDQRSGGEIKTMKGVEELVSYQQLLAADNKVAFFNLFEAMGGNGGISKMAQKGMAGKDYTHINFKGGAYLAKKLYDGIMAGK</sequence>
<gene>
    <name evidence="1" type="ORF">EHV08_06430</name>
</gene>